<dbReference type="OrthoDB" id="1264254at2"/>
<evidence type="ECO:0000256" key="1">
    <source>
        <dbReference type="ARBA" id="ARBA00004442"/>
    </source>
</evidence>
<evidence type="ECO:0000256" key="4">
    <source>
        <dbReference type="SAM" id="SignalP"/>
    </source>
</evidence>
<accession>G2EG68</accession>
<feature type="signal peptide" evidence="4">
    <location>
        <begin position="1"/>
        <end position="22"/>
    </location>
</feature>
<comment type="subcellular location">
    <subcellularLocation>
        <location evidence="1">Cell outer membrane</location>
    </subcellularLocation>
</comment>
<evidence type="ECO:0000313" key="5">
    <source>
        <dbReference type="EMBL" id="EGV42625.2"/>
    </source>
</evidence>
<keyword evidence="5" id="KW-0675">Receptor</keyword>
<keyword evidence="6" id="KW-1185">Reference proteome</keyword>
<dbReference type="eggNOG" id="COG4773">
    <property type="taxonomic scope" value="Bacteria"/>
</dbReference>
<evidence type="ECO:0000256" key="2">
    <source>
        <dbReference type="ARBA" id="ARBA00023136"/>
    </source>
</evidence>
<keyword evidence="2" id="KW-0472">Membrane</keyword>
<dbReference type="STRING" id="1046627.BZARG_1902"/>
<keyword evidence="3" id="KW-0998">Cell outer membrane</keyword>
<dbReference type="InterPro" id="IPR036942">
    <property type="entry name" value="Beta-barrel_TonB_sf"/>
</dbReference>
<keyword evidence="4" id="KW-0732">Signal</keyword>
<gene>
    <name evidence="5" type="ORF">BZARG_1902</name>
</gene>
<comment type="caution">
    <text evidence="5">The sequence shown here is derived from an EMBL/GenBank/DDBJ whole genome shotgun (WGS) entry which is preliminary data.</text>
</comment>
<protein>
    <submittedName>
        <fullName evidence="5">TonB-dependent receptor</fullName>
    </submittedName>
</protein>
<reference evidence="5 6" key="1">
    <citation type="journal article" date="2008" name="Int. J. Syst. Evol. Microbiol.">
        <title>Bizionia argentinensis sp. nov., isolated from surface marine water in Antarctica.</title>
        <authorList>
            <person name="Bercovich A."/>
            <person name="Vazquez S.C."/>
            <person name="Yankilevich P."/>
            <person name="Coria S.H."/>
            <person name="Foti M."/>
            <person name="Hernandez E."/>
            <person name="Vidal A."/>
            <person name="Ruberto L."/>
            <person name="Melo C."/>
            <person name="Marenssi S."/>
            <person name="Criscuolo M."/>
            <person name="Memoli M."/>
            <person name="Arguelles M."/>
            <person name="Mac Cormack W.P."/>
        </authorList>
    </citation>
    <scope>NUCLEOTIDE SEQUENCE [LARGE SCALE GENOMIC DNA]</scope>
    <source>
        <strain evidence="5 6">JUB59</strain>
    </source>
</reference>
<dbReference type="GO" id="GO:0009279">
    <property type="term" value="C:cell outer membrane"/>
    <property type="evidence" value="ECO:0007669"/>
    <property type="project" value="UniProtKB-SubCell"/>
</dbReference>
<evidence type="ECO:0000256" key="3">
    <source>
        <dbReference type="ARBA" id="ARBA00023237"/>
    </source>
</evidence>
<organism evidence="5 6">
    <name type="scientific">Bizionia argentinensis JUB59</name>
    <dbReference type="NCBI Taxonomy" id="1046627"/>
    <lineage>
        <taxon>Bacteria</taxon>
        <taxon>Pseudomonadati</taxon>
        <taxon>Bacteroidota</taxon>
        <taxon>Flavobacteriia</taxon>
        <taxon>Flavobacteriales</taxon>
        <taxon>Flavobacteriaceae</taxon>
        <taxon>Bizionia</taxon>
    </lineage>
</organism>
<dbReference type="SUPFAM" id="SSF56935">
    <property type="entry name" value="Porins"/>
    <property type="match status" value="1"/>
</dbReference>
<dbReference type="Gene3D" id="2.40.170.20">
    <property type="entry name" value="TonB-dependent receptor, beta-barrel domain"/>
    <property type="match status" value="1"/>
</dbReference>
<dbReference type="PATRIC" id="fig|1046627.3.peg.2500"/>
<feature type="chain" id="PRO_5020597101" evidence="4">
    <location>
        <begin position="23"/>
        <end position="584"/>
    </location>
</feature>
<dbReference type="Proteomes" id="UP000003730">
    <property type="component" value="Unassembled WGS sequence"/>
</dbReference>
<evidence type="ECO:0000313" key="6">
    <source>
        <dbReference type="Proteomes" id="UP000003730"/>
    </source>
</evidence>
<dbReference type="RefSeq" id="WP_040288687.1">
    <property type="nucleotide sequence ID" value="NZ_AFXZ01000050.1"/>
</dbReference>
<dbReference type="AlphaFoldDB" id="G2EG68"/>
<proteinExistence type="predicted"/>
<name>G2EG68_9FLAO</name>
<dbReference type="EMBL" id="AFXZ01000050">
    <property type="protein sequence ID" value="EGV42625.2"/>
    <property type="molecule type" value="Genomic_DNA"/>
</dbReference>
<sequence length="584" mass="65732">MRKHIHILLTSLFTLTSLISWAQERDKDTLDTNVINVMKPYVPSISDAFKVKESPSLDDEVTNTKKDIKYNIFSIPVASTFTPAKGIAAVLDKQKAPKFYNNYASLGFGSYTTILGELYLNHAISRNETVGGYFRHESSQGGIDDLLLDDKFYNTNFQATYGQTNRDMAWNVNFGGLHQIYNWYGMEQPLFTQVDAVGVNSAHTFYGAHISADMVLEDSYIDKASVFFRHFGDDYSSSENHFVAKIGSDIPINDFKINAELTIDYVGGSFDRNYITTDAIEYGNFSIGLAPTYQLIQEDLTLDLGVSLVYLNNTEAGKSNFYVYPNISASYRIVDELVIAYGGIKGGLIQNTYYNYTQDNPFVSPTLGITPTDQQYHGFAGLKGKVSNSISYNVKAAYKAENNKALYRNNLVPYDFNKDEAYHYGNSYGVVYDNVSTLNFGGELNVDVNRDFTLGLTADYFIYDTKDEANAWNLPIVKASLFADYQINDQWFAGASLFYEGERESLSGYETVNNPLFPTLSNPTRQVTLDGFFDANAHVGYRVNERLSVFAKVNNIASQNYQRWLNYPVQSFQALAGATYKFDF</sequence>